<dbReference type="AlphaFoldDB" id="A0A645CRL1"/>
<accession>A0A645CRL1</accession>
<reference evidence="2" key="1">
    <citation type="submission" date="2019-08" db="EMBL/GenBank/DDBJ databases">
        <authorList>
            <person name="Kucharzyk K."/>
            <person name="Murdoch R.W."/>
            <person name="Higgins S."/>
            <person name="Loffler F."/>
        </authorList>
    </citation>
    <scope>NUCLEOTIDE SEQUENCE</scope>
</reference>
<evidence type="ECO:0000256" key="1">
    <source>
        <dbReference type="SAM" id="MobiDB-lite"/>
    </source>
</evidence>
<name>A0A645CRL1_9ZZZZ</name>
<gene>
    <name evidence="2" type="ORF">SDC9_126766</name>
</gene>
<comment type="caution">
    <text evidence="2">The sequence shown here is derived from an EMBL/GenBank/DDBJ whole genome shotgun (WGS) entry which is preliminary data.</text>
</comment>
<feature type="region of interest" description="Disordered" evidence="1">
    <location>
        <begin position="15"/>
        <end position="34"/>
    </location>
</feature>
<organism evidence="2">
    <name type="scientific">bioreactor metagenome</name>
    <dbReference type="NCBI Taxonomy" id="1076179"/>
    <lineage>
        <taxon>unclassified sequences</taxon>
        <taxon>metagenomes</taxon>
        <taxon>ecological metagenomes</taxon>
    </lineage>
</organism>
<evidence type="ECO:0000313" key="2">
    <source>
        <dbReference type="EMBL" id="MPM79726.1"/>
    </source>
</evidence>
<sequence length="105" mass="11266">MSALFCAPDLEVLTESSKNRDSSASAVDEPNRAASTKCSAIAFVVSRTLQTCRMHASMLQGNCSTARTKGFQPISRGLTLPLPLERQGCRGFAVEQGCRTHACDD</sequence>
<proteinExistence type="predicted"/>
<protein>
    <submittedName>
        <fullName evidence="2">Uncharacterized protein</fullName>
    </submittedName>
</protein>
<dbReference type="EMBL" id="VSSQ01029553">
    <property type="protein sequence ID" value="MPM79726.1"/>
    <property type="molecule type" value="Genomic_DNA"/>
</dbReference>